<dbReference type="EMBL" id="FNSA01000003">
    <property type="protein sequence ID" value="SEC65436.1"/>
    <property type="molecule type" value="Genomic_DNA"/>
</dbReference>
<evidence type="ECO:0000313" key="3">
    <source>
        <dbReference type="Proteomes" id="UP000182241"/>
    </source>
</evidence>
<protein>
    <submittedName>
        <fullName evidence="2">Uncharacterized protein</fullName>
    </submittedName>
</protein>
<dbReference type="RefSeq" id="WP_068741772.1">
    <property type="nucleotide sequence ID" value="NZ_FNSA01000003.1"/>
</dbReference>
<keyword evidence="3" id="KW-1185">Reference proteome</keyword>
<gene>
    <name evidence="2" type="ORF">SAMN04489793_2825</name>
</gene>
<dbReference type="STRING" id="57704.SAMN04489793_2825"/>
<name>A0A1H4U9L0_TSUTY</name>
<accession>A0A1H4U9L0</accession>
<organism evidence="2 3">
    <name type="scientific">Tsukamurella tyrosinosolvens</name>
    <dbReference type="NCBI Taxonomy" id="57704"/>
    <lineage>
        <taxon>Bacteria</taxon>
        <taxon>Bacillati</taxon>
        <taxon>Actinomycetota</taxon>
        <taxon>Actinomycetes</taxon>
        <taxon>Mycobacteriales</taxon>
        <taxon>Tsukamurellaceae</taxon>
        <taxon>Tsukamurella</taxon>
    </lineage>
</organism>
<evidence type="ECO:0000313" key="2">
    <source>
        <dbReference type="EMBL" id="SEC65436.1"/>
    </source>
</evidence>
<dbReference type="AlphaFoldDB" id="A0A1H4U9L0"/>
<evidence type="ECO:0000256" key="1">
    <source>
        <dbReference type="SAM" id="MobiDB-lite"/>
    </source>
</evidence>
<feature type="region of interest" description="Disordered" evidence="1">
    <location>
        <begin position="38"/>
        <end position="59"/>
    </location>
</feature>
<dbReference type="Proteomes" id="UP000182241">
    <property type="component" value="Unassembled WGS sequence"/>
</dbReference>
<sequence length="59" mass="6428">MTREYLAGDRISDLEQVFHGTVRAVLPGDPDLYEVDWDDLGEPGSTSVEHADNLLPAGS</sequence>
<reference evidence="3" key="1">
    <citation type="submission" date="2016-10" db="EMBL/GenBank/DDBJ databases">
        <authorList>
            <person name="Varghese N."/>
            <person name="Submissions S."/>
        </authorList>
    </citation>
    <scope>NUCLEOTIDE SEQUENCE [LARGE SCALE GENOMIC DNA]</scope>
    <source>
        <strain evidence="3">DSM 44234</strain>
    </source>
</reference>
<proteinExistence type="predicted"/>